<name>A0A7Z8KPC7_9EURY</name>
<proteinExistence type="predicted"/>
<feature type="region of interest" description="Disordered" evidence="1">
    <location>
        <begin position="342"/>
        <end position="401"/>
    </location>
</feature>
<organism evidence="3 4">
    <name type="scientific">Methanolobus vulcani</name>
    <dbReference type="NCBI Taxonomy" id="38026"/>
    <lineage>
        <taxon>Archaea</taxon>
        <taxon>Methanobacteriati</taxon>
        <taxon>Methanobacteriota</taxon>
        <taxon>Stenosarchaea group</taxon>
        <taxon>Methanomicrobia</taxon>
        <taxon>Methanosarcinales</taxon>
        <taxon>Methanosarcinaceae</taxon>
        <taxon>Methanolobus</taxon>
    </lineage>
</organism>
<dbReference type="NCBIfam" id="TIGR01567">
    <property type="entry name" value="S_layer_rel_Mac"/>
    <property type="match status" value="1"/>
</dbReference>
<comment type="caution">
    <text evidence="3">The sequence shown here is derived from an EMBL/GenBank/DDBJ whole genome shotgun (WGS) entry which is preliminary data.</text>
</comment>
<accession>A0A7Z8KPC7</accession>
<feature type="compositionally biased region" description="Low complexity" evidence="1">
    <location>
        <begin position="380"/>
        <end position="401"/>
    </location>
</feature>
<reference evidence="3 4" key="1">
    <citation type="submission" date="2019-06" db="EMBL/GenBank/DDBJ databases">
        <title>Draft genome sequence of Methanolobus vulcani B1d.</title>
        <authorList>
            <person name="Creighbaum A.J."/>
            <person name="Ticak T."/>
            <person name="Hariraju D."/>
            <person name="Arivett B.A."/>
            <person name="Ferguson D.J.Jr."/>
        </authorList>
    </citation>
    <scope>NUCLEOTIDE SEQUENCE [LARGE SCALE GENOMIC DNA]</scope>
    <source>
        <strain evidence="3 4">B1d</strain>
    </source>
</reference>
<protein>
    <recommendedName>
        <fullName evidence="2">S-layer family duplication domain-containing protein</fullName>
    </recommendedName>
</protein>
<evidence type="ECO:0000256" key="1">
    <source>
        <dbReference type="SAM" id="MobiDB-lite"/>
    </source>
</evidence>
<dbReference type="EMBL" id="VIAQ01000012">
    <property type="protein sequence ID" value="TQD26427.1"/>
    <property type="molecule type" value="Genomic_DNA"/>
</dbReference>
<dbReference type="OrthoDB" id="147266at2157"/>
<sequence>MVYKSQKNILVGMVFLLIAAVVAPCSATTVDIRGAPIDTGITDADNISWDYSNFPGLYFAANKYTQLSAGAGEHLYFENDDDGGSPSLGSANPTAHVIDEGELIYTTKQVKSKYKVFSEESNITKVNFFYTLSLFGTNYCVVDNDATKLAKILMQQSDSDKKTMKSGEEWSMKNGYSLVMNAVDIDGSKCYITLYKNGEELDTGVVSTDGSNDDKIYFVEDECSDGDDHIYFLTYVDSIFAGQVDNFAVLKYTWLADKDSYIEVSSGDEFGNFEVDEAVASGLTLSNSDSISISVSAGTATPITGNLYFKASDEGKGSTGTDGSTKGYVFYPVKVVTIEDSSSTATNQVEEVSVNDTSSDSEDVVVVDMSSDSNDESDTTDNANSVPNNDDSSSNSETNDVENSIPGFEFTLTVISISLICLLQRKTLK</sequence>
<evidence type="ECO:0000313" key="3">
    <source>
        <dbReference type="EMBL" id="TQD26427.1"/>
    </source>
</evidence>
<dbReference type="RefSeq" id="WP_154809463.1">
    <property type="nucleotide sequence ID" value="NZ_VIAQ01000012.1"/>
</dbReference>
<dbReference type="Gene3D" id="2.60.40.4190">
    <property type="match status" value="1"/>
</dbReference>
<feature type="compositionally biased region" description="Low complexity" evidence="1">
    <location>
        <begin position="349"/>
        <end position="358"/>
    </location>
</feature>
<dbReference type="Gene3D" id="2.60.98.40">
    <property type="match status" value="1"/>
</dbReference>
<feature type="domain" description="S-layer family duplication" evidence="2">
    <location>
        <begin position="42"/>
        <end position="313"/>
    </location>
</feature>
<keyword evidence="4" id="KW-1185">Reference proteome</keyword>
<evidence type="ECO:0000313" key="4">
    <source>
        <dbReference type="Proteomes" id="UP000319335"/>
    </source>
</evidence>
<gene>
    <name evidence="3" type="ORF">FKV42_06705</name>
</gene>
<evidence type="ECO:0000259" key="2">
    <source>
        <dbReference type="Pfam" id="PF07752"/>
    </source>
</evidence>
<dbReference type="Pfam" id="PF07752">
    <property type="entry name" value="S-layer"/>
    <property type="match status" value="1"/>
</dbReference>
<dbReference type="AlphaFoldDB" id="A0A7Z8KPC7"/>
<dbReference type="InterPro" id="IPR006457">
    <property type="entry name" value="S_layer-rel_Mac"/>
</dbReference>
<dbReference type="Proteomes" id="UP000319335">
    <property type="component" value="Unassembled WGS sequence"/>
</dbReference>